<evidence type="ECO:0008006" key="3">
    <source>
        <dbReference type="Google" id="ProtNLM"/>
    </source>
</evidence>
<keyword evidence="2" id="KW-1185">Reference proteome</keyword>
<dbReference type="AlphaFoldDB" id="A0A7U6JI73"/>
<evidence type="ECO:0000313" key="1">
    <source>
        <dbReference type="EMBL" id="BAO45234.1"/>
    </source>
</evidence>
<dbReference type="EMBL" id="AP012273">
    <property type="protein sequence ID" value="BAO45234.1"/>
    <property type="molecule type" value="Genomic_DNA"/>
</dbReference>
<organism evidence="1 2">
    <name type="scientific">Thiolapillus brandeum</name>
    <dbReference type="NCBI Taxonomy" id="1076588"/>
    <lineage>
        <taxon>Bacteria</taxon>
        <taxon>Pseudomonadati</taxon>
        <taxon>Pseudomonadota</taxon>
        <taxon>Gammaproteobacteria</taxon>
        <taxon>Chromatiales</taxon>
        <taxon>Sedimenticolaceae</taxon>
        <taxon>Thiolapillus</taxon>
    </lineage>
</organism>
<reference evidence="1 2" key="1">
    <citation type="journal article" date="2014" name="PLoS ONE">
        <title>Physiological and genomic features of a novel sulfur-oxidizing gammaproteobacterium belonging to a previously uncultivated symbiotic lineage isolated from a hydrothermal vent.</title>
        <authorList>
            <person name="Nunoura T."/>
            <person name="Takaki Y."/>
            <person name="Kazama H."/>
            <person name="Kakuta J."/>
            <person name="Shimamura S."/>
            <person name="Makita H."/>
            <person name="Hirai M."/>
            <person name="Miyazaki M."/>
            <person name="Takai K."/>
        </authorList>
    </citation>
    <scope>NUCLEOTIDE SEQUENCE [LARGE SCALE GENOMIC DNA]</scope>
    <source>
        <strain evidence="1 2">Hiromi1</strain>
    </source>
</reference>
<dbReference type="KEGG" id="tbn:TBH_C2324"/>
<name>A0A7U6JI73_9GAMM</name>
<dbReference type="Pfam" id="PF11859">
    <property type="entry name" value="DUF3379"/>
    <property type="match status" value="1"/>
</dbReference>
<evidence type="ECO:0000313" key="2">
    <source>
        <dbReference type="Proteomes" id="UP000031631"/>
    </source>
</evidence>
<dbReference type="Proteomes" id="UP000031631">
    <property type="component" value="Chromosome"/>
</dbReference>
<proteinExistence type="predicted"/>
<gene>
    <name evidence="1" type="ORF">TBH_C2324</name>
</gene>
<dbReference type="InterPro" id="IPR021806">
    <property type="entry name" value="DUF3379"/>
</dbReference>
<accession>A0A7U6JI73</accession>
<protein>
    <recommendedName>
        <fullName evidence="3">DUF3379 family protein</fullName>
    </recommendedName>
</protein>
<sequence>MPVSLLKNRYSPGFSECHHRECRPMKCEDFRKILLQDPSCADAAFLEHMDRCASCRKEWKQTQSFEDMLRNVILQPREPSPSIQLQASRRRLWLSTWARAASVLLLLIGGVGGYNLVQNMFPQDNLAKLVVRHVQSEPELLQQTEQLDELSVATVFAAMGFESGTGVKGITAASPCWMRKGRGVHLVVKGQKGAVTLLLMPGEYVNRRQPLKTGYWSGVLVPEQWGSLAVLASAGEDAGAFVDLVEKNIHWEGRPSSRRF</sequence>